<sequence length="97" mass="10694">MTPRTHRPTSCWVSCPHCGGKRTYFTRRAARAARTHHEQRQGLAIYPCPHLHQDGEVGFHLGHRPEGLGRGHIDRDTRADNQRAALPAGPSAVGGAR</sequence>
<name>A0A1B1KHH0_RHOOP</name>
<organism evidence="2 3">
    <name type="scientific">Rhodococcus opacus</name>
    <name type="common">Nocardia opaca</name>
    <dbReference type="NCBI Taxonomy" id="37919"/>
    <lineage>
        <taxon>Bacteria</taxon>
        <taxon>Bacillati</taxon>
        <taxon>Actinomycetota</taxon>
        <taxon>Actinomycetes</taxon>
        <taxon>Mycobacteriales</taxon>
        <taxon>Nocardiaceae</taxon>
        <taxon>Rhodococcus</taxon>
    </lineage>
</organism>
<protein>
    <submittedName>
        <fullName evidence="2">Uncharacterized protein</fullName>
    </submittedName>
</protein>
<evidence type="ECO:0000256" key="1">
    <source>
        <dbReference type="SAM" id="MobiDB-lite"/>
    </source>
</evidence>
<reference evidence="2 3" key="1">
    <citation type="submission" date="2014-07" db="EMBL/GenBank/DDBJ databases">
        <authorList>
            <person name="Zhang J.E."/>
            <person name="Yang H."/>
            <person name="Guo J."/>
            <person name="Deng Z."/>
            <person name="Luo H."/>
            <person name="Luo M."/>
            <person name="Zhao B."/>
        </authorList>
    </citation>
    <scope>NUCLEOTIDE SEQUENCE [LARGE SCALE GENOMIC DNA]</scope>
    <source>
        <strain evidence="2 3">1CP</strain>
        <plasmid evidence="3">Plasmid pr1cp1</plasmid>
    </source>
</reference>
<accession>A0A1B1KHH0</accession>
<dbReference type="EMBL" id="CP009112">
    <property type="protein sequence ID" value="ANS32044.1"/>
    <property type="molecule type" value="Genomic_DNA"/>
</dbReference>
<evidence type="ECO:0000313" key="2">
    <source>
        <dbReference type="EMBL" id="ANS32044.1"/>
    </source>
</evidence>
<geneLocation type="plasmid" evidence="3">
    <name>pr1cp1</name>
</geneLocation>
<feature type="compositionally biased region" description="Basic and acidic residues" evidence="1">
    <location>
        <begin position="64"/>
        <end position="81"/>
    </location>
</feature>
<feature type="region of interest" description="Disordered" evidence="1">
    <location>
        <begin position="64"/>
        <end position="97"/>
    </location>
</feature>
<dbReference type="Proteomes" id="UP000186108">
    <property type="component" value="Plasmid pR1CP1"/>
</dbReference>
<dbReference type="RefSeq" id="WP_155773094.1">
    <property type="nucleotide sequence ID" value="NZ_CP009112.1"/>
</dbReference>
<evidence type="ECO:0000313" key="3">
    <source>
        <dbReference type="Proteomes" id="UP000186108"/>
    </source>
</evidence>
<gene>
    <name evidence="2" type="ORF">R1CP_37190</name>
</gene>
<dbReference type="AlphaFoldDB" id="A0A1B1KHH0"/>
<proteinExistence type="predicted"/>
<keyword evidence="2" id="KW-0614">Plasmid</keyword>